<feature type="compositionally biased region" description="Acidic residues" evidence="1">
    <location>
        <begin position="711"/>
        <end position="720"/>
    </location>
</feature>
<organism evidence="3 4">
    <name type="scientific">Tanacetum coccineum</name>
    <dbReference type="NCBI Taxonomy" id="301880"/>
    <lineage>
        <taxon>Eukaryota</taxon>
        <taxon>Viridiplantae</taxon>
        <taxon>Streptophyta</taxon>
        <taxon>Embryophyta</taxon>
        <taxon>Tracheophyta</taxon>
        <taxon>Spermatophyta</taxon>
        <taxon>Magnoliopsida</taxon>
        <taxon>eudicotyledons</taxon>
        <taxon>Gunneridae</taxon>
        <taxon>Pentapetalae</taxon>
        <taxon>asterids</taxon>
        <taxon>campanulids</taxon>
        <taxon>Asterales</taxon>
        <taxon>Asteraceae</taxon>
        <taxon>Asteroideae</taxon>
        <taxon>Anthemideae</taxon>
        <taxon>Anthemidinae</taxon>
        <taxon>Tanacetum</taxon>
    </lineage>
</organism>
<keyword evidence="3" id="KW-0808">Transferase</keyword>
<evidence type="ECO:0000313" key="4">
    <source>
        <dbReference type="Proteomes" id="UP001151760"/>
    </source>
</evidence>
<evidence type="ECO:0000313" key="3">
    <source>
        <dbReference type="EMBL" id="GJS59063.1"/>
    </source>
</evidence>
<reference evidence="3" key="2">
    <citation type="submission" date="2022-01" db="EMBL/GenBank/DDBJ databases">
        <authorList>
            <person name="Yamashiro T."/>
            <person name="Shiraishi A."/>
            <person name="Satake H."/>
            <person name="Nakayama K."/>
        </authorList>
    </citation>
    <scope>NUCLEOTIDE SEQUENCE</scope>
</reference>
<comment type="caution">
    <text evidence="3">The sequence shown here is derived from an EMBL/GenBank/DDBJ whole genome shotgun (WGS) entry which is preliminary data.</text>
</comment>
<proteinExistence type="predicted"/>
<sequence length="739" mass="82695">MRDDLVSMISVSFDDANEMIKDVTNEEIKDAIFDIKENKAPGPNGFSLKFFKKAWSVVGEDKLLLKSQTLGQLFFCNVIYKGISKILTNRIKKSLCKVVSTNQSAFIPGRQITDNILISQELLREYNWKNRAKRVSFKIDIQKAYDTINWGFLEKTLSLFGFPIQMIHWIMTCVRSAAFSINVNGEKHGYFKGGRGLRQDDLLMFCHGDVESVKVIKGALDEFSMISRLIPNMGKLSYLGVPLITKQPGINDCKCLVEKVKAKVNCWKNRMLTYVGRLQLISSVLSSIHVYWASVFMLPKMIINDINRLLKGFLWCQGDLTKGKAKVAWENVCLPKHQGGLGLKNLNIWNEVLMSKHLWNLASCKDSLWVQWVNVVKLKGRSIWEVNVESNSSCGWKQILSLRDKMRSHIVNQIGNGEKTFFWHDNWCDKGALSAIFGQDLMKHQSINTSAKGRLATQDRVMKWYTRTKMKCAHQLLIAQCPILVTALEDRLDLPKGTLLTICEGGAEGSELSDGDVLLSCIHISVDAISVVFGLSFTQDTVMSDSEDSTVTYTAVPSPFADLPDIRSPGVDGPPMMPKDLYAYVVAAFQATPSPDYLPVSEYPPSSDLFKAAEEQPLPDAVSPTVDSPGYVPESNPREDPEEDDDEDLEEDPTDYPTDGGDDGYDEDDSSDDDEDDDVDIKEDEEEEEHPAPADSTVVALPAVNQTPSTEETEPFETDESAATPPPYPAYRVTTRISI</sequence>
<dbReference type="PANTHER" id="PTHR33116">
    <property type="entry name" value="REVERSE TRANSCRIPTASE ZINC-BINDING DOMAIN-CONTAINING PROTEIN-RELATED-RELATED"/>
    <property type="match status" value="1"/>
</dbReference>
<protein>
    <submittedName>
        <fullName evidence="3">RNA-directed DNA polymerase, eukaryota, reverse transcriptase zinc-binding domain protein</fullName>
    </submittedName>
</protein>
<gene>
    <name evidence="3" type="ORF">Tco_0653847</name>
</gene>
<accession>A0ABQ4X1Z8</accession>
<evidence type="ECO:0000259" key="2">
    <source>
        <dbReference type="Pfam" id="PF00078"/>
    </source>
</evidence>
<dbReference type="GO" id="GO:0003964">
    <property type="term" value="F:RNA-directed DNA polymerase activity"/>
    <property type="evidence" value="ECO:0007669"/>
    <property type="project" value="UniProtKB-KW"/>
</dbReference>
<name>A0ABQ4X1Z8_9ASTR</name>
<dbReference type="Pfam" id="PF00078">
    <property type="entry name" value="RVT_1"/>
    <property type="match status" value="1"/>
</dbReference>
<dbReference type="PANTHER" id="PTHR33116:SF84">
    <property type="entry name" value="RNA-DIRECTED DNA POLYMERASE"/>
    <property type="match status" value="1"/>
</dbReference>
<reference evidence="3" key="1">
    <citation type="journal article" date="2022" name="Int. J. Mol. Sci.">
        <title>Draft Genome of Tanacetum Coccineum: Genomic Comparison of Closely Related Tanacetum-Family Plants.</title>
        <authorList>
            <person name="Yamashiro T."/>
            <person name="Shiraishi A."/>
            <person name="Nakayama K."/>
            <person name="Satake H."/>
        </authorList>
    </citation>
    <scope>NUCLEOTIDE SEQUENCE</scope>
</reference>
<evidence type="ECO:0000256" key="1">
    <source>
        <dbReference type="SAM" id="MobiDB-lite"/>
    </source>
</evidence>
<keyword evidence="4" id="KW-1185">Reference proteome</keyword>
<dbReference type="EMBL" id="BQNB010009123">
    <property type="protein sequence ID" value="GJS59063.1"/>
    <property type="molecule type" value="Genomic_DNA"/>
</dbReference>
<feature type="compositionally biased region" description="Acidic residues" evidence="1">
    <location>
        <begin position="640"/>
        <end position="689"/>
    </location>
</feature>
<keyword evidence="3" id="KW-0695">RNA-directed DNA polymerase</keyword>
<dbReference type="InterPro" id="IPR000477">
    <property type="entry name" value="RT_dom"/>
</dbReference>
<feature type="domain" description="Reverse transcriptase" evidence="2">
    <location>
        <begin position="76"/>
        <end position="199"/>
    </location>
</feature>
<feature type="region of interest" description="Disordered" evidence="1">
    <location>
        <begin position="618"/>
        <end position="739"/>
    </location>
</feature>
<dbReference type="Proteomes" id="UP001151760">
    <property type="component" value="Unassembled WGS sequence"/>
</dbReference>
<keyword evidence="3" id="KW-0548">Nucleotidyltransferase</keyword>